<accession>A0A9D1PKY2</accession>
<dbReference type="GO" id="GO:0160105">
    <property type="term" value="F:tRNA (adenine(22)-N1)-methyltransferase activity"/>
    <property type="evidence" value="ECO:0007669"/>
    <property type="project" value="InterPro"/>
</dbReference>
<dbReference type="AlphaFoldDB" id="A0A9D1PKY2"/>
<name>A0A9D1PKY2_9BACI</name>
<dbReference type="PANTHER" id="PTHR38451:SF1">
    <property type="entry name" value="TRNA (ADENINE(22)-N(1))-METHYLTRANSFERASE"/>
    <property type="match status" value="1"/>
</dbReference>
<dbReference type="InterPro" id="IPR006901">
    <property type="entry name" value="TrmK"/>
</dbReference>
<protein>
    <submittedName>
        <fullName evidence="1">tRNA (Adenine(22)-N(1))-methyltransferase TrmK</fullName>
    </submittedName>
</protein>
<proteinExistence type="predicted"/>
<reference evidence="1" key="2">
    <citation type="submission" date="2021-04" db="EMBL/GenBank/DDBJ databases">
        <authorList>
            <person name="Gilroy R."/>
        </authorList>
    </citation>
    <scope>NUCLEOTIDE SEQUENCE</scope>
    <source>
        <strain evidence="1">CHK169-2315</strain>
    </source>
</reference>
<dbReference type="Proteomes" id="UP000823937">
    <property type="component" value="Unassembled WGS sequence"/>
</dbReference>
<reference evidence="1" key="1">
    <citation type="journal article" date="2021" name="PeerJ">
        <title>Extensive microbial diversity within the chicken gut microbiome revealed by metagenomics and culture.</title>
        <authorList>
            <person name="Gilroy R."/>
            <person name="Ravi A."/>
            <person name="Getino M."/>
            <person name="Pursley I."/>
            <person name="Horton D.L."/>
            <person name="Alikhan N.F."/>
            <person name="Baker D."/>
            <person name="Gharbi K."/>
            <person name="Hall N."/>
            <person name="Watson M."/>
            <person name="Adriaenssens E.M."/>
            <person name="Foster-Nyarko E."/>
            <person name="Jarju S."/>
            <person name="Secka A."/>
            <person name="Antonio M."/>
            <person name="Oren A."/>
            <person name="Chaudhuri R.R."/>
            <person name="La Ragione R."/>
            <person name="Hildebrand F."/>
            <person name="Pallen M.J."/>
        </authorList>
    </citation>
    <scope>NUCLEOTIDE SEQUENCE</scope>
    <source>
        <strain evidence="1">CHK169-2315</strain>
    </source>
</reference>
<evidence type="ECO:0000313" key="2">
    <source>
        <dbReference type="Proteomes" id="UP000823937"/>
    </source>
</evidence>
<dbReference type="PANTHER" id="PTHR38451">
    <property type="entry name" value="TRNA (ADENINE(22)-N(1))-METHYLTRANSFERASE"/>
    <property type="match status" value="1"/>
</dbReference>
<dbReference type="SUPFAM" id="SSF53335">
    <property type="entry name" value="S-adenosyl-L-methionine-dependent methyltransferases"/>
    <property type="match status" value="1"/>
</dbReference>
<comment type="caution">
    <text evidence="1">The sequence shown here is derived from an EMBL/GenBank/DDBJ whole genome shotgun (WGS) entry which is preliminary data.</text>
</comment>
<dbReference type="PIRSF" id="PIRSF018637">
    <property type="entry name" value="TrmK"/>
    <property type="match status" value="1"/>
</dbReference>
<organism evidence="1 2">
    <name type="scientific">Candidatus Pseudogracilibacillus intestinigallinarum</name>
    <dbReference type="NCBI Taxonomy" id="2838742"/>
    <lineage>
        <taxon>Bacteria</taxon>
        <taxon>Bacillati</taxon>
        <taxon>Bacillota</taxon>
        <taxon>Bacilli</taxon>
        <taxon>Bacillales</taxon>
        <taxon>Bacillaceae</taxon>
        <taxon>Pseudogracilibacillus</taxon>
    </lineage>
</organism>
<dbReference type="InterPro" id="IPR029063">
    <property type="entry name" value="SAM-dependent_MTases_sf"/>
</dbReference>
<evidence type="ECO:0000313" key="1">
    <source>
        <dbReference type="EMBL" id="HIV73655.1"/>
    </source>
</evidence>
<dbReference type="EMBL" id="DXHX01000015">
    <property type="protein sequence ID" value="HIV73655.1"/>
    <property type="molecule type" value="Genomic_DNA"/>
</dbReference>
<dbReference type="Pfam" id="PF04816">
    <property type="entry name" value="TrmK"/>
    <property type="match status" value="1"/>
</dbReference>
<sequence>MKDFKQISERLKQIATYIDSNMRFADIGSDHAYLPSYVCLQNQTVQAIAGEISNGPYDRAKQTIEEYGLTDQIQVRLGNGLEVIERDEVDAIVIAGMGGGLIASILKEGAHKLEHITRIIAQPNTNGYIVRKTLHELGYTPIKEQIIEENNHIYEMIVAERAEDHTLDEKEYMFGPILLQEKSSTFIKKWTKERDKVLYILNQMNKSTEKNVEKIYQYEKTLRWIEEVIR</sequence>
<gene>
    <name evidence="1" type="ORF">H9895_01070</name>
</gene>
<dbReference type="Gene3D" id="3.40.50.150">
    <property type="entry name" value="Vaccinia Virus protein VP39"/>
    <property type="match status" value="1"/>
</dbReference>
<dbReference type="Gene3D" id="1.10.287.1890">
    <property type="match status" value="1"/>
</dbReference>